<evidence type="ECO:0000313" key="3">
    <source>
        <dbReference type="Proteomes" id="UP000241769"/>
    </source>
</evidence>
<dbReference type="InterPro" id="IPR001279">
    <property type="entry name" value="Metallo-B-lactamas"/>
</dbReference>
<dbReference type="PANTHER" id="PTHR46504:SF2">
    <property type="entry name" value="TRNASE Z TRZ1"/>
    <property type="match status" value="1"/>
</dbReference>
<dbReference type="STRING" id="1890364.A0A2P6N7Z4"/>
<reference evidence="2 3" key="1">
    <citation type="journal article" date="2018" name="Genome Biol. Evol.">
        <title>Multiple Roots of Fruiting Body Formation in Amoebozoa.</title>
        <authorList>
            <person name="Hillmann F."/>
            <person name="Forbes G."/>
            <person name="Novohradska S."/>
            <person name="Ferling I."/>
            <person name="Riege K."/>
            <person name="Groth M."/>
            <person name="Westermann M."/>
            <person name="Marz M."/>
            <person name="Spaller T."/>
            <person name="Winckler T."/>
            <person name="Schaap P."/>
            <person name="Glockner G."/>
        </authorList>
    </citation>
    <scope>NUCLEOTIDE SEQUENCE [LARGE SCALE GENOMIC DNA]</scope>
    <source>
        <strain evidence="2 3">Jena</strain>
    </source>
</reference>
<evidence type="ECO:0000313" key="2">
    <source>
        <dbReference type="EMBL" id="PRP80072.1"/>
    </source>
</evidence>
<dbReference type="EMBL" id="MDYQ01000162">
    <property type="protein sequence ID" value="PRP80072.1"/>
    <property type="molecule type" value="Genomic_DNA"/>
</dbReference>
<feature type="domain" description="Metallo-beta-lactamase" evidence="1">
    <location>
        <begin position="68"/>
        <end position="131"/>
    </location>
</feature>
<gene>
    <name evidence="2" type="ORF">PROFUN_10755</name>
</gene>
<dbReference type="OrthoDB" id="527344at2759"/>
<dbReference type="Pfam" id="PF00753">
    <property type="entry name" value="Lactamase_B"/>
    <property type="match status" value="1"/>
</dbReference>
<name>A0A2P6N7Z4_9EUKA</name>
<keyword evidence="3" id="KW-1185">Reference proteome</keyword>
<sequence>MTTHFASKHKPELIGLGVGHTNLSVSLPIPNERLTLIGYSRAADTTSFFIPELSFSLDAGPFKVHTSHPSHVFITHGHSDHSFGMTALVSRAKPPKVYIPISTAPLLDQYLFSSQQLTGACAMTPEEYQTNHVTHGVQPGDIITLDNLPYEITVINCDHSCPSVGFTFHKITHRLRREYQGRAGADLKKLRQDGIDITEICRKSLFTFLGDTTAETLSSEESASWLSTMPVVITECTFLDEKHRKNAEKTKHTLWADLQDPSVQQERHHRLFQRRKTEKHHRVV</sequence>
<dbReference type="AlphaFoldDB" id="A0A2P6N7Z4"/>
<protein>
    <recommendedName>
        <fullName evidence="1">Metallo-beta-lactamase domain-containing protein</fullName>
    </recommendedName>
</protein>
<accession>A0A2P6N7Z4</accession>
<comment type="caution">
    <text evidence="2">The sequence shown here is derived from an EMBL/GenBank/DDBJ whole genome shotgun (WGS) entry which is preliminary data.</text>
</comment>
<dbReference type="InParanoid" id="A0A2P6N7Z4"/>
<dbReference type="PANTHER" id="PTHR46504">
    <property type="entry name" value="TRNASE Z TRZ1"/>
    <property type="match status" value="1"/>
</dbReference>
<proteinExistence type="predicted"/>
<organism evidence="2 3">
    <name type="scientific">Planoprotostelium fungivorum</name>
    <dbReference type="NCBI Taxonomy" id="1890364"/>
    <lineage>
        <taxon>Eukaryota</taxon>
        <taxon>Amoebozoa</taxon>
        <taxon>Evosea</taxon>
        <taxon>Variosea</taxon>
        <taxon>Cavosteliida</taxon>
        <taxon>Cavosteliaceae</taxon>
        <taxon>Planoprotostelium</taxon>
    </lineage>
</organism>
<dbReference type="Gene3D" id="3.60.15.10">
    <property type="entry name" value="Ribonuclease Z/Hydroxyacylglutathione hydrolase-like"/>
    <property type="match status" value="1"/>
</dbReference>
<dbReference type="Proteomes" id="UP000241769">
    <property type="component" value="Unassembled WGS sequence"/>
</dbReference>
<dbReference type="SUPFAM" id="SSF56281">
    <property type="entry name" value="Metallo-hydrolase/oxidoreductase"/>
    <property type="match status" value="1"/>
</dbReference>
<evidence type="ECO:0000259" key="1">
    <source>
        <dbReference type="Pfam" id="PF00753"/>
    </source>
</evidence>
<dbReference type="InterPro" id="IPR036866">
    <property type="entry name" value="RibonucZ/Hydroxyglut_hydro"/>
</dbReference>